<feature type="region of interest" description="Disordered" evidence="1">
    <location>
        <begin position="159"/>
        <end position="184"/>
    </location>
</feature>
<gene>
    <name evidence="2" type="ORF">STAS_07395</name>
</gene>
<organism evidence="2 3">
    <name type="scientific">Striga asiatica</name>
    <name type="common">Asiatic witchweed</name>
    <name type="synonym">Buchnera asiatica</name>
    <dbReference type="NCBI Taxonomy" id="4170"/>
    <lineage>
        <taxon>Eukaryota</taxon>
        <taxon>Viridiplantae</taxon>
        <taxon>Streptophyta</taxon>
        <taxon>Embryophyta</taxon>
        <taxon>Tracheophyta</taxon>
        <taxon>Spermatophyta</taxon>
        <taxon>Magnoliopsida</taxon>
        <taxon>eudicotyledons</taxon>
        <taxon>Gunneridae</taxon>
        <taxon>Pentapetalae</taxon>
        <taxon>asterids</taxon>
        <taxon>lamiids</taxon>
        <taxon>Lamiales</taxon>
        <taxon>Orobanchaceae</taxon>
        <taxon>Buchnereae</taxon>
        <taxon>Striga</taxon>
    </lineage>
</organism>
<dbReference type="EMBL" id="BKCP01004472">
    <property type="protein sequence ID" value="GER31395.1"/>
    <property type="molecule type" value="Genomic_DNA"/>
</dbReference>
<sequence>MAFEILTRFGLPMPRFIFPADNLTACRQHNCPSTTSSSSSSSFSSSTNSMPLVFLLVFLFESISYASHKESMPSPPSTLCRSSNNLQAKVLLHSFSFLIDPKLPESHVFKGIFVFLIQQTRPEQDFVYPEIVRALRPIAPEIFLGQRILRNGNGDLFLDNAGDEKKESSEKKRREKGDEFQKNESNTWKWEVKRKKDGENGEKMKKNEENLVDFVTSKGSDSGGSSPSASSLSSVSSCKMPAVAVVVRSLSLEEHLARLRDKKEAALLTPEGFWCQSGMAVASAPCKVGIGGITS</sequence>
<feature type="compositionally biased region" description="Basic and acidic residues" evidence="1">
    <location>
        <begin position="162"/>
        <end position="182"/>
    </location>
</feature>
<evidence type="ECO:0000256" key="1">
    <source>
        <dbReference type="SAM" id="MobiDB-lite"/>
    </source>
</evidence>
<keyword evidence="2" id="KW-0808">Transferase</keyword>
<dbReference type="Proteomes" id="UP000325081">
    <property type="component" value="Unassembled WGS sequence"/>
</dbReference>
<comment type="caution">
    <text evidence="2">The sequence shown here is derived from an EMBL/GenBank/DDBJ whole genome shotgun (WGS) entry which is preliminary data.</text>
</comment>
<dbReference type="OrthoDB" id="10302468at2759"/>
<evidence type="ECO:0000313" key="3">
    <source>
        <dbReference type="Proteomes" id="UP000325081"/>
    </source>
</evidence>
<dbReference type="GO" id="GO:0016301">
    <property type="term" value="F:kinase activity"/>
    <property type="evidence" value="ECO:0007669"/>
    <property type="project" value="UniProtKB-KW"/>
</dbReference>
<keyword evidence="2" id="KW-0418">Kinase</keyword>
<evidence type="ECO:0000313" key="2">
    <source>
        <dbReference type="EMBL" id="GER31395.1"/>
    </source>
</evidence>
<feature type="region of interest" description="Disordered" evidence="1">
    <location>
        <begin position="215"/>
        <end position="234"/>
    </location>
</feature>
<feature type="compositionally biased region" description="Low complexity" evidence="1">
    <location>
        <begin position="217"/>
        <end position="234"/>
    </location>
</feature>
<dbReference type="AlphaFoldDB" id="A0A5A7PEN2"/>
<protein>
    <submittedName>
        <fullName evidence="2">Mevalonate kinase</fullName>
    </submittedName>
</protein>
<accession>A0A5A7PEN2</accession>
<name>A0A5A7PEN2_STRAF</name>
<keyword evidence="3" id="KW-1185">Reference proteome</keyword>
<reference evidence="3" key="1">
    <citation type="journal article" date="2019" name="Curr. Biol.">
        <title>Genome Sequence of Striga asiatica Provides Insight into the Evolution of Plant Parasitism.</title>
        <authorList>
            <person name="Yoshida S."/>
            <person name="Kim S."/>
            <person name="Wafula E.K."/>
            <person name="Tanskanen J."/>
            <person name="Kim Y.M."/>
            <person name="Honaas L."/>
            <person name="Yang Z."/>
            <person name="Spallek T."/>
            <person name="Conn C.E."/>
            <person name="Ichihashi Y."/>
            <person name="Cheong K."/>
            <person name="Cui S."/>
            <person name="Der J.P."/>
            <person name="Gundlach H."/>
            <person name="Jiao Y."/>
            <person name="Hori C."/>
            <person name="Ishida J.K."/>
            <person name="Kasahara H."/>
            <person name="Kiba T."/>
            <person name="Kim M.S."/>
            <person name="Koo N."/>
            <person name="Laohavisit A."/>
            <person name="Lee Y.H."/>
            <person name="Lumba S."/>
            <person name="McCourt P."/>
            <person name="Mortimer J.C."/>
            <person name="Mutuku J.M."/>
            <person name="Nomura T."/>
            <person name="Sasaki-Sekimoto Y."/>
            <person name="Seto Y."/>
            <person name="Wang Y."/>
            <person name="Wakatake T."/>
            <person name="Sakakibara H."/>
            <person name="Demura T."/>
            <person name="Yamaguchi S."/>
            <person name="Yoneyama K."/>
            <person name="Manabe R.I."/>
            <person name="Nelson D.C."/>
            <person name="Schulman A.H."/>
            <person name="Timko M.P."/>
            <person name="dePamphilis C.W."/>
            <person name="Choi D."/>
            <person name="Shirasu K."/>
        </authorList>
    </citation>
    <scope>NUCLEOTIDE SEQUENCE [LARGE SCALE GENOMIC DNA]</scope>
    <source>
        <strain evidence="3">cv. UVA1</strain>
    </source>
</reference>
<proteinExistence type="predicted"/>